<keyword evidence="11" id="KW-1185">Reference proteome</keyword>
<keyword evidence="6" id="KW-1133">Transmembrane helix</keyword>
<evidence type="ECO:0000256" key="1">
    <source>
        <dbReference type="ARBA" id="ARBA00004448"/>
    </source>
</evidence>
<evidence type="ECO:0000256" key="9">
    <source>
        <dbReference type="RuleBase" id="RU363100"/>
    </source>
</evidence>
<comment type="subcellular location">
    <subcellularLocation>
        <location evidence="1 9">Mitochondrion inner membrane</location>
        <topology evidence="1 9">Multi-pass membrane protein</topology>
    </subcellularLocation>
</comment>
<accession>A0A9R1U5L0</accession>
<reference evidence="12" key="2">
    <citation type="submission" date="2025-04" db="UniProtKB">
        <authorList>
            <consortium name="RefSeq"/>
        </authorList>
    </citation>
    <scope>IDENTIFICATION</scope>
    <source>
        <strain evidence="12">USDA-PBARC FA_bdor</strain>
        <tissue evidence="12">Whole organism</tissue>
    </source>
</reference>
<keyword evidence="12" id="KW-0670">Pyruvate</keyword>
<keyword evidence="4" id="KW-0812">Transmembrane</keyword>
<dbReference type="InterPro" id="IPR005336">
    <property type="entry name" value="MPC"/>
</dbReference>
<evidence type="ECO:0000256" key="4">
    <source>
        <dbReference type="ARBA" id="ARBA00022692"/>
    </source>
</evidence>
<dbReference type="Pfam" id="PF03650">
    <property type="entry name" value="MPC"/>
    <property type="match status" value="1"/>
</dbReference>
<evidence type="ECO:0000256" key="2">
    <source>
        <dbReference type="ARBA" id="ARBA00006416"/>
    </source>
</evidence>
<evidence type="ECO:0000313" key="12">
    <source>
        <dbReference type="RefSeq" id="XP_011309374.1"/>
    </source>
</evidence>
<dbReference type="AlphaFoldDB" id="A0A0C9RGT2"/>
<keyword evidence="3 9" id="KW-0813">Transport</keyword>
<dbReference type="GO" id="GO:0005743">
    <property type="term" value="C:mitochondrial inner membrane"/>
    <property type="evidence" value="ECO:0007669"/>
    <property type="project" value="UniProtKB-SubCell"/>
</dbReference>
<dbReference type="EMBL" id="GBYB01012362">
    <property type="protein sequence ID" value="JAG82129.1"/>
    <property type="molecule type" value="Transcribed_RNA"/>
</dbReference>
<dbReference type="KEGG" id="fas:105270241"/>
<dbReference type="GO" id="GO:0006850">
    <property type="term" value="P:pyruvate import into mitochondria"/>
    <property type="evidence" value="ECO:0007669"/>
    <property type="project" value="InterPro"/>
</dbReference>
<evidence type="ECO:0000256" key="7">
    <source>
        <dbReference type="ARBA" id="ARBA00023128"/>
    </source>
</evidence>
<dbReference type="CTD" id="51660"/>
<evidence type="ECO:0000256" key="8">
    <source>
        <dbReference type="ARBA" id="ARBA00023136"/>
    </source>
</evidence>
<evidence type="ECO:0000256" key="6">
    <source>
        <dbReference type="ARBA" id="ARBA00022989"/>
    </source>
</evidence>
<reference evidence="10" key="1">
    <citation type="submission" date="2015-01" db="EMBL/GenBank/DDBJ databases">
        <title>Transcriptome Assembly of Fopius arisanus.</title>
        <authorList>
            <person name="Geib S."/>
        </authorList>
    </citation>
    <scope>NUCLEOTIDE SEQUENCE</scope>
</reference>
<keyword evidence="8" id="KW-0472">Membrane</keyword>
<organism evidence="10">
    <name type="scientific">Fopius arisanus</name>
    <dbReference type="NCBI Taxonomy" id="64838"/>
    <lineage>
        <taxon>Eukaryota</taxon>
        <taxon>Metazoa</taxon>
        <taxon>Ecdysozoa</taxon>
        <taxon>Arthropoda</taxon>
        <taxon>Hexapoda</taxon>
        <taxon>Insecta</taxon>
        <taxon>Pterygota</taxon>
        <taxon>Neoptera</taxon>
        <taxon>Endopterygota</taxon>
        <taxon>Hymenoptera</taxon>
        <taxon>Apocrita</taxon>
        <taxon>Ichneumonoidea</taxon>
        <taxon>Braconidae</taxon>
        <taxon>Opiinae</taxon>
        <taxon>Fopius</taxon>
    </lineage>
</organism>
<comment type="similarity">
    <text evidence="2 9">Belongs to the mitochondrial pyruvate carrier (MPC) (TC 2.A.105) family.</text>
</comment>
<evidence type="ECO:0000313" key="11">
    <source>
        <dbReference type="Proteomes" id="UP000694866"/>
    </source>
</evidence>
<dbReference type="RefSeq" id="XP_011309374.1">
    <property type="nucleotide sequence ID" value="XM_011311072.1"/>
</dbReference>
<gene>
    <name evidence="10" type="primary">Brp44l_1</name>
    <name evidence="12" type="synonym">LOC105270241</name>
    <name evidence="10" type="ORF">g.33598</name>
</gene>
<dbReference type="OrthoDB" id="1697690at2759"/>
<dbReference type="PANTHER" id="PTHR14154">
    <property type="entry name" value="UPF0041 BRAIN PROTEIN 44-RELATED"/>
    <property type="match status" value="1"/>
</dbReference>
<keyword evidence="5 9" id="KW-0999">Mitochondrion inner membrane</keyword>
<evidence type="ECO:0000256" key="5">
    <source>
        <dbReference type="ARBA" id="ARBA00022792"/>
    </source>
</evidence>
<evidence type="ECO:0000256" key="3">
    <source>
        <dbReference type="ARBA" id="ARBA00022448"/>
    </source>
</evidence>
<protein>
    <recommendedName>
        <fullName evidence="9">Mitochondrial pyruvate carrier</fullName>
    </recommendedName>
</protein>
<dbReference type="GeneID" id="105270241"/>
<accession>A0A0C9RGT2</accession>
<dbReference type="Proteomes" id="UP000694866">
    <property type="component" value="Unplaced"/>
</dbReference>
<name>A0A0C9RGT2_9HYME</name>
<sequence length="108" mass="12578">MNRIMKALSSKETRDYFMSTHFWGPVANWGIPIAAIADINRDPNFISGKMTVALCLYSAMFMRFSLRVQPRNLLLFACHFTNEGAQLTQLYRFMNYHYLGGKKDEEKE</sequence>
<proteinExistence type="inferred from homology"/>
<keyword evidence="7 9" id="KW-0496">Mitochondrion</keyword>
<evidence type="ECO:0000313" key="10">
    <source>
        <dbReference type="EMBL" id="JAG82129.1"/>
    </source>
</evidence>
<comment type="function">
    <text evidence="9">Mediates the uptake of pyruvate into mitochondria.</text>
</comment>